<dbReference type="HOGENOM" id="CLU_3168301_0_0_9"/>
<proteinExistence type="predicted"/>
<name>C7H4Z7_FAED2</name>
<evidence type="ECO:0000256" key="1">
    <source>
        <dbReference type="SAM" id="Phobius"/>
    </source>
</evidence>
<dbReference type="AlphaFoldDB" id="C7H4Z7"/>
<comment type="caution">
    <text evidence="2">The sequence shown here is derived from an EMBL/GenBank/DDBJ whole genome shotgun (WGS) entry which is preliminary data.</text>
</comment>
<sequence>MAINGYPFSSFVQAAGARLSFLTISPLYIIYFTQKNLLLQHISPKYF</sequence>
<reference evidence="2" key="1">
    <citation type="submission" date="2009-08" db="EMBL/GenBank/DDBJ databases">
        <authorList>
            <person name="Weinstock G."/>
            <person name="Sodergren E."/>
            <person name="Clifton S."/>
            <person name="Fulton L."/>
            <person name="Fulton B."/>
            <person name="Courtney L."/>
            <person name="Fronick C."/>
            <person name="Harrison M."/>
            <person name="Strong C."/>
            <person name="Farmer C."/>
            <person name="Delahaunty K."/>
            <person name="Markovic C."/>
            <person name="Hall O."/>
            <person name="Minx P."/>
            <person name="Tomlinson C."/>
            <person name="Mitreva M."/>
            <person name="Nelson J."/>
            <person name="Hou S."/>
            <person name="Wollam A."/>
            <person name="Pepin K.H."/>
            <person name="Johnson M."/>
            <person name="Bhonagiri V."/>
            <person name="Nash W.E."/>
            <person name="Warren W."/>
            <person name="Chinwalla A."/>
            <person name="Mardis E.R."/>
            <person name="Wilson R.K."/>
        </authorList>
    </citation>
    <scope>NUCLEOTIDE SEQUENCE [LARGE SCALE GENOMIC DNA]</scope>
    <source>
        <strain evidence="2">A2-165</strain>
    </source>
</reference>
<keyword evidence="3" id="KW-1185">Reference proteome</keyword>
<dbReference type="STRING" id="411483.FAEPRAA2165_01368"/>
<evidence type="ECO:0000313" key="3">
    <source>
        <dbReference type="Proteomes" id="UP000004619"/>
    </source>
</evidence>
<keyword evidence="1" id="KW-0812">Transmembrane</keyword>
<feature type="transmembrane region" description="Helical" evidence="1">
    <location>
        <begin position="12"/>
        <end position="32"/>
    </location>
</feature>
<protein>
    <submittedName>
        <fullName evidence="2">Uncharacterized protein</fullName>
    </submittedName>
</protein>
<dbReference type="EMBL" id="ACOP02000039">
    <property type="protein sequence ID" value="EEU97010.1"/>
    <property type="molecule type" value="Genomic_DNA"/>
</dbReference>
<gene>
    <name evidence="2" type="ORF">FAEPRAA2165_01368</name>
</gene>
<dbReference type="Proteomes" id="UP000004619">
    <property type="component" value="Unassembled WGS sequence"/>
</dbReference>
<accession>C7H4Z7</accession>
<keyword evidence="1" id="KW-1133">Transmembrane helix</keyword>
<keyword evidence="1" id="KW-0472">Membrane</keyword>
<organism evidence="2 3">
    <name type="scientific">Faecalibacterium duncaniae (strain DSM 17677 / JCM 31915 / A2-165)</name>
    <name type="common">Faecalibacterium prausnitzii</name>
    <dbReference type="NCBI Taxonomy" id="411483"/>
    <lineage>
        <taxon>Bacteria</taxon>
        <taxon>Bacillati</taxon>
        <taxon>Bacillota</taxon>
        <taxon>Clostridia</taxon>
        <taxon>Eubacteriales</taxon>
        <taxon>Oscillospiraceae</taxon>
        <taxon>Faecalibacterium</taxon>
    </lineage>
</organism>
<evidence type="ECO:0000313" key="2">
    <source>
        <dbReference type="EMBL" id="EEU97010.1"/>
    </source>
</evidence>